<evidence type="ECO:0000256" key="1">
    <source>
        <dbReference type="ARBA" id="ARBA00023015"/>
    </source>
</evidence>
<accession>A0A7Y9B0F1</accession>
<dbReference type="RefSeq" id="WP_178978139.1">
    <property type="nucleotide sequence ID" value="NZ_JABXYR010000001.1"/>
</dbReference>
<dbReference type="PANTHER" id="PTHR47893:SF1">
    <property type="entry name" value="REGULATORY PROTEIN PCHR"/>
    <property type="match status" value="1"/>
</dbReference>
<dbReference type="InterPro" id="IPR053142">
    <property type="entry name" value="PchR_regulatory_protein"/>
</dbReference>
<organism evidence="5 6">
    <name type="scientific">Mogibacterium timidum</name>
    <dbReference type="NCBI Taxonomy" id="35519"/>
    <lineage>
        <taxon>Bacteria</taxon>
        <taxon>Bacillati</taxon>
        <taxon>Bacillota</taxon>
        <taxon>Clostridia</taxon>
        <taxon>Peptostreptococcales</taxon>
        <taxon>Anaerovoracaceae</taxon>
        <taxon>Mogibacterium</taxon>
    </lineage>
</organism>
<dbReference type="InterPro" id="IPR020449">
    <property type="entry name" value="Tscrpt_reg_AraC-type_HTH"/>
</dbReference>
<evidence type="ECO:0000259" key="4">
    <source>
        <dbReference type="PROSITE" id="PS01124"/>
    </source>
</evidence>
<keyword evidence="1" id="KW-0805">Transcription regulation</keyword>
<protein>
    <submittedName>
        <fullName evidence="5">Helix-turn-helix transcriptional regulator</fullName>
    </submittedName>
</protein>
<dbReference type="GO" id="GO:0003700">
    <property type="term" value="F:DNA-binding transcription factor activity"/>
    <property type="evidence" value="ECO:0007669"/>
    <property type="project" value="InterPro"/>
</dbReference>
<dbReference type="SUPFAM" id="SSF46689">
    <property type="entry name" value="Homeodomain-like"/>
    <property type="match status" value="2"/>
</dbReference>
<sequence>MINIINSMCNDMGMIRSNENNPFGCGSFFQGDDYITQGYFWVLPYGEHFVITKCDFYFLKDTELTMPNDSLYISLRLEYAKHLPPGKIVAYLEENGTPINTLMRKGSRVAYTEVLYSPSFYKTHLDTLFTAQEASPLEILKNMGGEHNWSSEIMNVLKKIYACSLNGMSAELYYIAGAYALMSAVLEMGNGRLPKKSTDYESIVRVIQYIDDNFSHTIKLAELSRLANMSTTKLKILFKQFTGCTITEYIMSKKADYASHLLADSDLSIEELAKKVGFDTVAGFSTSFKKQTGIPPSEYRKQIEFNCLKNPSEIVNLTFGSSDAEKPS</sequence>
<proteinExistence type="predicted"/>
<evidence type="ECO:0000313" key="5">
    <source>
        <dbReference type="EMBL" id="NWO22775.1"/>
    </source>
</evidence>
<keyword evidence="3" id="KW-0804">Transcription</keyword>
<gene>
    <name evidence="5" type="ORF">HW270_01545</name>
</gene>
<evidence type="ECO:0000256" key="3">
    <source>
        <dbReference type="ARBA" id="ARBA00023163"/>
    </source>
</evidence>
<feature type="domain" description="HTH araC/xylS-type" evidence="4">
    <location>
        <begin position="204"/>
        <end position="302"/>
    </location>
</feature>
<dbReference type="InterPro" id="IPR018060">
    <property type="entry name" value="HTH_AraC"/>
</dbReference>
<dbReference type="GO" id="GO:0043565">
    <property type="term" value="F:sequence-specific DNA binding"/>
    <property type="evidence" value="ECO:0007669"/>
    <property type="project" value="InterPro"/>
</dbReference>
<dbReference type="Pfam" id="PF12833">
    <property type="entry name" value="HTH_18"/>
    <property type="match status" value="1"/>
</dbReference>
<evidence type="ECO:0000256" key="2">
    <source>
        <dbReference type="ARBA" id="ARBA00023125"/>
    </source>
</evidence>
<dbReference type="PRINTS" id="PR00032">
    <property type="entry name" value="HTHARAC"/>
</dbReference>
<dbReference type="PROSITE" id="PS01124">
    <property type="entry name" value="HTH_ARAC_FAMILY_2"/>
    <property type="match status" value="1"/>
</dbReference>
<dbReference type="InterPro" id="IPR009057">
    <property type="entry name" value="Homeodomain-like_sf"/>
</dbReference>
<evidence type="ECO:0000313" key="6">
    <source>
        <dbReference type="Proteomes" id="UP000526307"/>
    </source>
</evidence>
<reference evidence="5 6" key="1">
    <citation type="submission" date="2020-06" db="EMBL/GenBank/DDBJ databases">
        <title>Mogibacterium timidum strain W9173 genomic sequence.</title>
        <authorList>
            <person name="Wade W.G."/>
            <person name="Johnston C.D."/>
            <person name="Chen T."/>
            <person name="Dewhirst F.E."/>
        </authorList>
    </citation>
    <scope>NUCLEOTIDE SEQUENCE [LARGE SCALE GENOMIC DNA]</scope>
    <source>
        <strain evidence="5 6">W9173</strain>
    </source>
</reference>
<comment type="caution">
    <text evidence="5">The sequence shown here is derived from an EMBL/GenBank/DDBJ whole genome shotgun (WGS) entry which is preliminary data.</text>
</comment>
<dbReference type="Proteomes" id="UP000526307">
    <property type="component" value="Unassembled WGS sequence"/>
</dbReference>
<name>A0A7Y9B0F1_9FIRM</name>
<dbReference type="AlphaFoldDB" id="A0A7Y9B0F1"/>
<dbReference type="EMBL" id="JABXYR010000001">
    <property type="protein sequence ID" value="NWO22775.1"/>
    <property type="molecule type" value="Genomic_DNA"/>
</dbReference>
<keyword evidence="2" id="KW-0238">DNA-binding</keyword>
<dbReference type="Gene3D" id="1.10.10.60">
    <property type="entry name" value="Homeodomain-like"/>
    <property type="match status" value="2"/>
</dbReference>
<keyword evidence="6" id="KW-1185">Reference proteome</keyword>
<dbReference type="PANTHER" id="PTHR47893">
    <property type="entry name" value="REGULATORY PROTEIN PCHR"/>
    <property type="match status" value="1"/>
</dbReference>
<dbReference type="SMART" id="SM00342">
    <property type="entry name" value="HTH_ARAC"/>
    <property type="match status" value="1"/>
</dbReference>